<evidence type="ECO:0000259" key="4">
    <source>
        <dbReference type="Pfam" id="PF00135"/>
    </source>
</evidence>
<dbReference type="InterPro" id="IPR002018">
    <property type="entry name" value="CarbesteraseB"/>
</dbReference>
<dbReference type="InterPro" id="IPR029058">
    <property type="entry name" value="AB_hydrolase_fold"/>
</dbReference>
<evidence type="ECO:0000256" key="2">
    <source>
        <dbReference type="ARBA" id="ARBA00022801"/>
    </source>
</evidence>
<organism evidence="5 6">
    <name type="scientific">Clonostachys rhizophaga</name>
    <dbReference type="NCBI Taxonomy" id="160324"/>
    <lineage>
        <taxon>Eukaryota</taxon>
        <taxon>Fungi</taxon>
        <taxon>Dikarya</taxon>
        <taxon>Ascomycota</taxon>
        <taxon>Pezizomycotina</taxon>
        <taxon>Sordariomycetes</taxon>
        <taxon>Hypocreomycetidae</taxon>
        <taxon>Hypocreales</taxon>
        <taxon>Bionectriaceae</taxon>
        <taxon>Clonostachys</taxon>
    </lineage>
</organism>
<dbReference type="SUPFAM" id="SSF53474">
    <property type="entry name" value="alpha/beta-Hydrolases"/>
    <property type="match status" value="1"/>
</dbReference>
<dbReference type="PANTHER" id="PTHR43918">
    <property type="entry name" value="ACETYLCHOLINESTERASE"/>
    <property type="match status" value="1"/>
</dbReference>
<name>A0A9N9YL03_9HYPO</name>
<keyword evidence="3" id="KW-0732">Signal</keyword>
<evidence type="ECO:0000313" key="6">
    <source>
        <dbReference type="Proteomes" id="UP000696573"/>
    </source>
</evidence>
<feature type="signal peptide" evidence="3">
    <location>
        <begin position="1"/>
        <end position="21"/>
    </location>
</feature>
<gene>
    <name evidence="5" type="ORF">CRHIZ90672A_00017522</name>
</gene>
<dbReference type="EC" id="3.1.1.-" evidence="3"/>
<dbReference type="Pfam" id="PF00135">
    <property type="entry name" value="COesterase"/>
    <property type="match status" value="1"/>
</dbReference>
<dbReference type="AlphaFoldDB" id="A0A9N9YL03"/>
<evidence type="ECO:0000256" key="3">
    <source>
        <dbReference type="RuleBase" id="RU361235"/>
    </source>
</evidence>
<dbReference type="Gene3D" id="3.40.50.1820">
    <property type="entry name" value="alpha/beta hydrolase"/>
    <property type="match status" value="1"/>
</dbReference>
<reference evidence="5" key="1">
    <citation type="submission" date="2021-10" db="EMBL/GenBank/DDBJ databases">
        <authorList>
            <person name="Piombo E."/>
        </authorList>
    </citation>
    <scope>NUCLEOTIDE SEQUENCE</scope>
</reference>
<evidence type="ECO:0000256" key="1">
    <source>
        <dbReference type="ARBA" id="ARBA00005964"/>
    </source>
</evidence>
<dbReference type="Proteomes" id="UP000696573">
    <property type="component" value="Unassembled WGS sequence"/>
</dbReference>
<accession>A0A9N9YL03</accession>
<dbReference type="InterPro" id="IPR050654">
    <property type="entry name" value="AChE-related_enzymes"/>
</dbReference>
<protein>
    <recommendedName>
        <fullName evidence="3">Carboxylic ester hydrolase</fullName>
        <ecNumber evidence="3">3.1.1.-</ecNumber>
    </recommendedName>
</protein>
<evidence type="ECO:0000313" key="5">
    <source>
        <dbReference type="EMBL" id="CAH0021022.1"/>
    </source>
</evidence>
<comment type="caution">
    <text evidence="5">The sequence shown here is derived from an EMBL/GenBank/DDBJ whole genome shotgun (WGS) entry which is preliminary data.</text>
</comment>
<dbReference type="PROSITE" id="PS00122">
    <property type="entry name" value="CARBOXYLESTERASE_B_1"/>
    <property type="match status" value="1"/>
</dbReference>
<comment type="similarity">
    <text evidence="1 3">Belongs to the type-B carboxylesterase/lipase family.</text>
</comment>
<proteinExistence type="inferred from homology"/>
<dbReference type="PANTHER" id="PTHR43918:SF4">
    <property type="entry name" value="CARBOXYLIC ESTER HYDROLASE"/>
    <property type="match status" value="1"/>
</dbReference>
<feature type="domain" description="Carboxylesterase type B" evidence="4">
    <location>
        <begin position="31"/>
        <end position="537"/>
    </location>
</feature>
<dbReference type="OrthoDB" id="408631at2759"/>
<keyword evidence="2 3" id="KW-0378">Hydrolase</keyword>
<dbReference type="InterPro" id="IPR019826">
    <property type="entry name" value="Carboxylesterase_B_AS"/>
</dbReference>
<feature type="chain" id="PRO_5040530095" description="Carboxylic ester hydrolase" evidence="3">
    <location>
        <begin position="22"/>
        <end position="575"/>
    </location>
</feature>
<dbReference type="EMBL" id="CABFNQ020000648">
    <property type="protein sequence ID" value="CAH0021022.1"/>
    <property type="molecule type" value="Genomic_DNA"/>
</dbReference>
<sequence>MYYSKRFVMLLFMGLIHVALSLPYAVPKARQPIVTLRNGTLLGLQSPTYEQDYFLGVPYASPPVGELRLRRAAPPAAWNETRLATSYGPWCYGNNIGLLGYSQTVPGVEYSEDCLQLNIIRPSGTGRDAKLPVLVWLPGGGFAEGSANEPRYNGSFIVRNSVDMGTPLMFVSLNYRLGAFGMLAGSAIEQDGLANIALYDQRQALAWIQENIRQFGGDPQRVTIMGESAGAFSVGFHLLAYGGRDEGLFSSAIAQSGGPYTEGAVNRNSTKREVDFNAVLEDTGCQGMNDPLDCLRQVPATKLNAASVGLPVSMVIDGQLIVNSSQAQLERGQFIRVPLLIGANRNECTSFTRLIAPFPINTDEDFANIIHNTWAGGLVPPDLVQAWSSLYDNEVNHPSIAGLGTVVPNPGTAYGAQYGKTSLWLTDMQFMAGRRFAAEAWAAEGVPSYSYFFDTVPTSINATELGAAHFQEIPYVFGNEDGVGWDGDPFPADPTLRNKHKRLAMIMSRMWISFAVDKSPNFHRVRDMGVKWPTYSLTGPENIVFSAMDGVHLQPDNWRSEAIVLVKSLPNDAAL</sequence>
<keyword evidence="6" id="KW-1185">Reference proteome</keyword>
<dbReference type="GO" id="GO:0052689">
    <property type="term" value="F:carboxylic ester hydrolase activity"/>
    <property type="evidence" value="ECO:0007669"/>
    <property type="project" value="TreeGrafter"/>
</dbReference>